<evidence type="ECO:0000256" key="1">
    <source>
        <dbReference type="ARBA" id="ARBA00022553"/>
    </source>
</evidence>
<dbReference type="Gene3D" id="1.10.437.10">
    <property type="entry name" value="Blc2-like"/>
    <property type="match status" value="1"/>
</dbReference>
<name>A0AAY4D6B9_9TELE</name>
<dbReference type="PROSITE" id="PS50062">
    <property type="entry name" value="BCL2_FAMILY"/>
    <property type="match status" value="1"/>
</dbReference>
<keyword evidence="2" id="KW-0053">Apoptosis</keyword>
<evidence type="ECO:0000256" key="2">
    <source>
        <dbReference type="ARBA" id="ARBA00022703"/>
    </source>
</evidence>
<proteinExistence type="predicted"/>
<dbReference type="InterPro" id="IPR036834">
    <property type="entry name" value="Bcl-2-like_sf"/>
</dbReference>
<reference evidence="3" key="2">
    <citation type="submission" date="2025-08" db="UniProtKB">
        <authorList>
            <consortium name="Ensembl"/>
        </authorList>
    </citation>
    <scope>IDENTIFICATION</scope>
</reference>
<evidence type="ECO:0000313" key="3">
    <source>
        <dbReference type="Ensembl" id="ENSDCDP00010040943.1"/>
    </source>
</evidence>
<accession>A0AAY4D6B9</accession>
<sequence>METSAEATVEFLLLEKYCMRRRAASPPPEIAVFQGLFPAPRGRRLALQSRTSEAAVQGKRPRDVLEDVAEKITGIADSISISPKIASDGDDDSNDGDEDVIPRLVELLRQSGDQLDKEIKKNPDLARFLTNSFSYNLFATITNSFLQRVAPSRAPITQQAQIAMTFEVTRRLSALDLQPMNRVMGFGAQYLQQNFSSWVHQRGGWERAFQEDDHEVQ</sequence>
<protein>
    <recommendedName>
        <fullName evidence="5">Apoptosis facilitator Bcl-2-like protein 14</fullName>
    </recommendedName>
</protein>
<dbReference type="PANTHER" id="PTHR14965:SF1">
    <property type="entry name" value="APOPTOSIS FACILITATOR BCL-2-LIKE PROTEIN 14"/>
    <property type="match status" value="1"/>
</dbReference>
<keyword evidence="1" id="KW-0597">Phosphoprotein</keyword>
<dbReference type="Ensembl" id="ENSDCDT00010050880.1">
    <property type="protein sequence ID" value="ENSDCDP00010040943.1"/>
    <property type="gene ID" value="ENSDCDG00010026081.1"/>
</dbReference>
<dbReference type="Proteomes" id="UP000694580">
    <property type="component" value="Chromosome 17"/>
</dbReference>
<dbReference type="SUPFAM" id="SSF56854">
    <property type="entry name" value="Bcl-2 inhibitors of programmed cell death"/>
    <property type="match status" value="1"/>
</dbReference>
<dbReference type="GO" id="GO:0006915">
    <property type="term" value="P:apoptotic process"/>
    <property type="evidence" value="ECO:0007669"/>
    <property type="project" value="UniProtKB-KW"/>
</dbReference>
<dbReference type="PANTHER" id="PTHR14965">
    <property type="entry name" value="SI:CH73-248E21.1"/>
    <property type="match status" value="1"/>
</dbReference>
<evidence type="ECO:0000313" key="4">
    <source>
        <dbReference type="Proteomes" id="UP000694580"/>
    </source>
</evidence>
<dbReference type="InterPro" id="IPR002475">
    <property type="entry name" value="Bcl2-like"/>
</dbReference>
<evidence type="ECO:0008006" key="5">
    <source>
        <dbReference type="Google" id="ProtNLM"/>
    </source>
</evidence>
<organism evidence="3 4">
    <name type="scientific">Denticeps clupeoides</name>
    <name type="common">denticle herring</name>
    <dbReference type="NCBI Taxonomy" id="299321"/>
    <lineage>
        <taxon>Eukaryota</taxon>
        <taxon>Metazoa</taxon>
        <taxon>Chordata</taxon>
        <taxon>Craniata</taxon>
        <taxon>Vertebrata</taxon>
        <taxon>Euteleostomi</taxon>
        <taxon>Actinopterygii</taxon>
        <taxon>Neopterygii</taxon>
        <taxon>Teleostei</taxon>
        <taxon>Clupei</taxon>
        <taxon>Clupeiformes</taxon>
        <taxon>Denticipitoidei</taxon>
        <taxon>Denticipitidae</taxon>
        <taxon>Denticeps</taxon>
    </lineage>
</organism>
<keyword evidence="4" id="KW-1185">Reference proteome</keyword>
<dbReference type="GeneTree" id="ENSGT00940000154318"/>
<reference evidence="3 4" key="1">
    <citation type="submission" date="2020-06" db="EMBL/GenBank/DDBJ databases">
        <authorList>
            <consortium name="Wellcome Sanger Institute Data Sharing"/>
        </authorList>
    </citation>
    <scope>NUCLEOTIDE SEQUENCE [LARGE SCALE GENOMIC DNA]</scope>
</reference>
<reference evidence="3" key="3">
    <citation type="submission" date="2025-09" db="UniProtKB">
        <authorList>
            <consortium name="Ensembl"/>
        </authorList>
    </citation>
    <scope>IDENTIFICATION</scope>
</reference>
<dbReference type="AlphaFoldDB" id="A0AAY4D6B9"/>
<gene>
    <name evidence="3" type="primary">si:ch211-218c6.8</name>
</gene>
<dbReference type="GO" id="GO:2001236">
    <property type="term" value="P:regulation of extrinsic apoptotic signaling pathway"/>
    <property type="evidence" value="ECO:0007669"/>
    <property type="project" value="TreeGrafter"/>
</dbReference>